<dbReference type="PROSITE" id="PS50191">
    <property type="entry name" value="CRAL_TRIO"/>
    <property type="match status" value="1"/>
</dbReference>
<feature type="non-terminal residue" evidence="2">
    <location>
        <position position="143"/>
    </location>
</feature>
<dbReference type="CDD" id="cd00170">
    <property type="entry name" value="SEC14"/>
    <property type="match status" value="1"/>
</dbReference>
<dbReference type="GO" id="GO:1902936">
    <property type="term" value="F:phosphatidylinositol bisphosphate binding"/>
    <property type="evidence" value="ECO:0007669"/>
    <property type="project" value="TreeGrafter"/>
</dbReference>
<reference evidence="2 3" key="1">
    <citation type="submission" date="2013-11" db="EMBL/GenBank/DDBJ databases">
        <title>Genome sequencing of Stegodyphus mimosarum.</title>
        <authorList>
            <person name="Bechsgaard J."/>
        </authorList>
    </citation>
    <scope>NUCLEOTIDE SEQUENCE [LARGE SCALE GENOMIC DNA]</scope>
</reference>
<dbReference type="PANTHER" id="PTHR10174:SF226">
    <property type="entry name" value="CLAVESIN-1-LIKE PROTEIN"/>
    <property type="match status" value="1"/>
</dbReference>
<dbReference type="OrthoDB" id="6428610at2759"/>
<evidence type="ECO:0000259" key="1">
    <source>
        <dbReference type="PROSITE" id="PS50191"/>
    </source>
</evidence>
<dbReference type="EMBL" id="KK120388">
    <property type="protein sequence ID" value="KFM78185.1"/>
    <property type="molecule type" value="Genomic_DNA"/>
</dbReference>
<dbReference type="Proteomes" id="UP000054359">
    <property type="component" value="Unassembled WGS sequence"/>
</dbReference>
<feature type="domain" description="CRAL-TRIO" evidence="1">
    <location>
        <begin position="1"/>
        <end position="110"/>
    </location>
</feature>
<dbReference type="Pfam" id="PF00650">
    <property type="entry name" value="CRAL_TRIO"/>
    <property type="match status" value="1"/>
</dbReference>
<keyword evidence="3" id="KW-1185">Reference proteome</keyword>
<sequence>MENPVNQVAGFVAILDLKNLKLEQVLAISSWLILGTQAMQRCCPCIVKEIHLINMPPIFKVGWKLVKPLLSEKIRKRIMFHKSTEWNSLHNLISPKILPSELGGMLGPFSNQHWIQDIDSIERQYYERLQRCSPKNQKISLMK</sequence>
<dbReference type="Gene3D" id="3.40.525.10">
    <property type="entry name" value="CRAL-TRIO lipid binding domain"/>
    <property type="match status" value="1"/>
</dbReference>
<name>A0A087ULE6_STEMI</name>
<evidence type="ECO:0000313" key="3">
    <source>
        <dbReference type="Proteomes" id="UP000054359"/>
    </source>
</evidence>
<dbReference type="SUPFAM" id="SSF52087">
    <property type="entry name" value="CRAL/TRIO domain"/>
    <property type="match status" value="1"/>
</dbReference>
<dbReference type="PANTHER" id="PTHR10174">
    <property type="entry name" value="ALPHA-TOCOPHEROL TRANSFER PROTEIN-RELATED"/>
    <property type="match status" value="1"/>
</dbReference>
<dbReference type="InterPro" id="IPR036865">
    <property type="entry name" value="CRAL-TRIO_dom_sf"/>
</dbReference>
<dbReference type="STRING" id="407821.A0A087ULE6"/>
<accession>A0A087ULE6</accession>
<dbReference type="InterPro" id="IPR001251">
    <property type="entry name" value="CRAL-TRIO_dom"/>
</dbReference>
<organism evidence="2 3">
    <name type="scientific">Stegodyphus mimosarum</name>
    <name type="common">African social velvet spider</name>
    <dbReference type="NCBI Taxonomy" id="407821"/>
    <lineage>
        <taxon>Eukaryota</taxon>
        <taxon>Metazoa</taxon>
        <taxon>Ecdysozoa</taxon>
        <taxon>Arthropoda</taxon>
        <taxon>Chelicerata</taxon>
        <taxon>Arachnida</taxon>
        <taxon>Araneae</taxon>
        <taxon>Araneomorphae</taxon>
        <taxon>Entelegynae</taxon>
        <taxon>Eresoidea</taxon>
        <taxon>Eresidae</taxon>
        <taxon>Stegodyphus</taxon>
    </lineage>
</organism>
<protein>
    <submittedName>
        <fullName evidence="2">Clavesin-2</fullName>
    </submittedName>
</protein>
<evidence type="ECO:0000313" key="2">
    <source>
        <dbReference type="EMBL" id="KFM78185.1"/>
    </source>
</evidence>
<gene>
    <name evidence="2" type="ORF">X975_08133</name>
</gene>
<proteinExistence type="predicted"/>
<dbReference type="AlphaFoldDB" id="A0A087ULE6"/>
<dbReference type="GO" id="GO:0016020">
    <property type="term" value="C:membrane"/>
    <property type="evidence" value="ECO:0007669"/>
    <property type="project" value="TreeGrafter"/>
</dbReference>